<name>A0A7W7WWG7_9PSEU</name>
<dbReference type="Proteomes" id="UP000542674">
    <property type="component" value="Unassembled WGS sequence"/>
</dbReference>
<evidence type="ECO:0000259" key="1">
    <source>
        <dbReference type="Pfam" id="PF13521"/>
    </source>
</evidence>
<sequence length="203" mass="22573">MTDLVERPVVLGVLGTHSTGKSTFLARLAHDLRRDGVQVSTVADLGEQAQRAGLPILRNHTWASTLWIVTRGVSDELAAWPHCDVLLVDRPVPDALGYYRAALADRCETSDPEVTARLHRLVVDHSRHYDLLYRTVVDPGIPLGVDKPRDTDAEFRLLVDHHLGVVLDEFALPHRLLHADGHDHALNQAHRDVLHALTHPARA</sequence>
<comment type="caution">
    <text evidence="2">The sequence shown here is derived from an EMBL/GenBank/DDBJ whole genome shotgun (WGS) entry which is preliminary data.</text>
</comment>
<dbReference type="RefSeq" id="WP_184670319.1">
    <property type="nucleotide sequence ID" value="NZ_BAABAI010000026.1"/>
</dbReference>
<protein>
    <recommendedName>
        <fullName evidence="1">NadR/Ttd14 AAA domain-containing protein</fullName>
    </recommendedName>
</protein>
<gene>
    <name evidence="2" type="ORF">F4559_003723</name>
</gene>
<feature type="domain" description="NadR/Ttd14 AAA" evidence="1">
    <location>
        <begin position="14"/>
        <end position="172"/>
    </location>
</feature>
<keyword evidence="3" id="KW-1185">Reference proteome</keyword>
<dbReference type="SUPFAM" id="SSF52540">
    <property type="entry name" value="P-loop containing nucleoside triphosphate hydrolases"/>
    <property type="match status" value="1"/>
</dbReference>
<organism evidence="2 3">
    <name type="scientific">Saccharothrix violaceirubra</name>
    <dbReference type="NCBI Taxonomy" id="413306"/>
    <lineage>
        <taxon>Bacteria</taxon>
        <taxon>Bacillati</taxon>
        <taxon>Actinomycetota</taxon>
        <taxon>Actinomycetes</taxon>
        <taxon>Pseudonocardiales</taxon>
        <taxon>Pseudonocardiaceae</taxon>
        <taxon>Saccharothrix</taxon>
    </lineage>
</organism>
<dbReference type="InterPro" id="IPR038727">
    <property type="entry name" value="NadR/Ttd14_AAA_dom"/>
</dbReference>
<dbReference type="AlphaFoldDB" id="A0A7W7WWG7"/>
<evidence type="ECO:0000313" key="2">
    <source>
        <dbReference type="EMBL" id="MBB4966364.1"/>
    </source>
</evidence>
<proteinExistence type="predicted"/>
<evidence type="ECO:0000313" key="3">
    <source>
        <dbReference type="Proteomes" id="UP000542674"/>
    </source>
</evidence>
<dbReference type="Gene3D" id="3.40.50.300">
    <property type="entry name" value="P-loop containing nucleotide triphosphate hydrolases"/>
    <property type="match status" value="1"/>
</dbReference>
<dbReference type="InterPro" id="IPR027417">
    <property type="entry name" value="P-loop_NTPase"/>
</dbReference>
<dbReference type="Pfam" id="PF13521">
    <property type="entry name" value="AAA_28"/>
    <property type="match status" value="1"/>
</dbReference>
<reference evidence="2 3" key="1">
    <citation type="submission" date="2020-08" db="EMBL/GenBank/DDBJ databases">
        <title>Sequencing the genomes of 1000 actinobacteria strains.</title>
        <authorList>
            <person name="Klenk H.-P."/>
        </authorList>
    </citation>
    <scope>NUCLEOTIDE SEQUENCE [LARGE SCALE GENOMIC DNA]</scope>
    <source>
        <strain evidence="2 3">DSM 45084</strain>
    </source>
</reference>
<dbReference type="EMBL" id="JACHJS010000001">
    <property type="protein sequence ID" value="MBB4966364.1"/>
    <property type="molecule type" value="Genomic_DNA"/>
</dbReference>
<accession>A0A7W7WWG7</accession>